<keyword evidence="3" id="KW-1185">Reference proteome</keyword>
<reference evidence="2" key="1">
    <citation type="journal article" date="2022" name="bioRxiv">
        <title>Sequencing and chromosome-scale assembly of the giantPleurodeles waltlgenome.</title>
        <authorList>
            <person name="Brown T."/>
            <person name="Elewa A."/>
            <person name="Iarovenko S."/>
            <person name="Subramanian E."/>
            <person name="Araus A.J."/>
            <person name="Petzold A."/>
            <person name="Susuki M."/>
            <person name="Suzuki K.-i.T."/>
            <person name="Hayashi T."/>
            <person name="Toyoda A."/>
            <person name="Oliveira C."/>
            <person name="Osipova E."/>
            <person name="Leigh N.D."/>
            <person name="Simon A."/>
            <person name="Yun M.H."/>
        </authorList>
    </citation>
    <scope>NUCLEOTIDE SEQUENCE</scope>
    <source>
        <strain evidence="2">20211129_DDA</strain>
        <tissue evidence="2">Liver</tissue>
    </source>
</reference>
<proteinExistence type="predicted"/>
<gene>
    <name evidence="2" type="ORF">NDU88_004202</name>
</gene>
<name>A0AAV7L0P2_PLEWA</name>
<accession>A0AAV7L0P2</accession>
<evidence type="ECO:0000313" key="3">
    <source>
        <dbReference type="Proteomes" id="UP001066276"/>
    </source>
</evidence>
<protein>
    <submittedName>
        <fullName evidence="2">Uncharacterized protein</fullName>
    </submittedName>
</protein>
<dbReference type="EMBL" id="JANPWB010000016">
    <property type="protein sequence ID" value="KAJ1084047.1"/>
    <property type="molecule type" value="Genomic_DNA"/>
</dbReference>
<feature type="region of interest" description="Disordered" evidence="1">
    <location>
        <begin position="41"/>
        <end position="76"/>
    </location>
</feature>
<sequence>MSGSGRCTCGREEVTGVRGVSHVSVIVAKEENGLRVAMNMRRETQMGSGRGGDKGSRHLGERGDDEAKRSDVTRRE</sequence>
<feature type="compositionally biased region" description="Basic and acidic residues" evidence="1">
    <location>
        <begin position="51"/>
        <end position="76"/>
    </location>
</feature>
<dbReference type="AlphaFoldDB" id="A0AAV7L0P2"/>
<comment type="caution">
    <text evidence="2">The sequence shown here is derived from an EMBL/GenBank/DDBJ whole genome shotgun (WGS) entry which is preliminary data.</text>
</comment>
<evidence type="ECO:0000256" key="1">
    <source>
        <dbReference type="SAM" id="MobiDB-lite"/>
    </source>
</evidence>
<dbReference type="Proteomes" id="UP001066276">
    <property type="component" value="Chromosome 12"/>
</dbReference>
<organism evidence="2 3">
    <name type="scientific">Pleurodeles waltl</name>
    <name type="common">Iberian ribbed newt</name>
    <dbReference type="NCBI Taxonomy" id="8319"/>
    <lineage>
        <taxon>Eukaryota</taxon>
        <taxon>Metazoa</taxon>
        <taxon>Chordata</taxon>
        <taxon>Craniata</taxon>
        <taxon>Vertebrata</taxon>
        <taxon>Euteleostomi</taxon>
        <taxon>Amphibia</taxon>
        <taxon>Batrachia</taxon>
        <taxon>Caudata</taxon>
        <taxon>Salamandroidea</taxon>
        <taxon>Salamandridae</taxon>
        <taxon>Pleurodelinae</taxon>
        <taxon>Pleurodeles</taxon>
    </lineage>
</organism>
<evidence type="ECO:0000313" key="2">
    <source>
        <dbReference type="EMBL" id="KAJ1084047.1"/>
    </source>
</evidence>